<dbReference type="Gene3D" id="1.20.1600.10">
    <property type="entry name" value="Outer membrane efflux proteins (OEP)"/>
    <property type="match status" value="1"/>
</dbReference>
<proteinExistence type="inferred from homology"/>
<feature type="coiled-coil region" evidence="3">
    <location>
        <begin position="189"/>
        <end position="254"/>
    </location>
</feature>
<comment type="subcellular location">
    <subcellularLocation>
        <location evidence="2">Cell membrane</location>
        <topology evidence="2">Lipid-anchor</topology>
    </subcellularLocation>
</comment>
<dbReference type="PANTHER" id="PTHR30203">
    <property type="entry name" value="OUTER MEMBRANE CATION EFFLUX PROTEIN"/>
    <property type="match status" value="1"/>
</dbReference>
<evidence type="ECO:0000256" key="2">
    <source>
        <dbReference type="RuleBase" id="RU362097"/>
    </source>
</evidence>
<feature type="chain" id="PRO_5044977750" evidence="2">
    <location>
        <begin position="18"/>
        <end position="485"/>
    </location>
</feature>
<dbReference type="PROSITE" id="PS51257">
    <property type="entry name" value="PROKAR_LIPOPROTEIN"/>
    <property type="match status" value="1"/>
</dbReference>
<sequence>MTRLPSSPTRRAPPALAALLLALLLAGCASTPLPEAGPLPPPAQFKEAPPAGWQASVPADALSRGPWWQLFGDAQLDGWMPQVQVSNQNVAASAAALAQARALVREQRAARFPSLSLSGGATRSGGDGSTSAARERYNLALGASWEADVWGRVAGNVAAAGARAQASEADLAAATLSAQGELATNYFSLRETDAEMALLRDTLAAYQRAAQIAQNRYDAGLALKSDVLQAQTQLANTEADLVALERSRAQLEHAIAVLLGRAPADLTIAVDAANAPWRAEPPAVPTGLPSQLLLRRPDIAAAERRVAAANADVGVAQTALYPSFTLTGQYGLNSSRVSDLFSASAAAWSLGLSLAQTVFDAGANRARIDQSRAAWEQTVASYRQTVLTAFQDVEDQLAALRSLERQLQLRRAASEAADQTEQQVLNRYRAGQVSFTEVVTAQVSALSARRSVLQLIVQRQTATVSLIQALGGGWQVPSAASGTGG</sequence>
<dbReference type="PANTHER" id="PTHR30203:SF33">
    <property type="entry name" value="BLR4455 PROTEIN"/>
    <property type="match status" value="1"/>
</dbReference>
<evidence type="ECO:0000256" key="1">
    <source>
        <dbReference type="ARBA" id="ARBA00007613"/>
    </source>
</evidence>
<accession>A0ABY4S8I4</accession>
<dbReference type="Gene3D" id="2.20.200.10">
    <property type="entry name" value="Outer membrane efflux proteins (OEP)"/>
    <property type="match status" value="1"/>
</dbReference>
<dbReference type="Pfam" id="PF02321">
    <property type="entry name" value="OEP"/>
    <property type="match status" value="2"/>
</dbReference>
<dbReference type="InterPro" id="IPR010131">
    <property type="entry name" value="MdtP/NodT-like"/>
</dbReference>
<keyword evidence="2" id="KW-1134">Transmembrane beta strand</keyword>
<keyword evidence="3" id="KW-0175">Coiled coil</keyword>
<evidence type="ECO:0000256" key="3">
    <source>
        <dbReference type="SAM" id="Coils"/>
    </source>
</evidence>
<dbReference type="NCBIfam" id="TIGR01845">
    <property type="entry name" value="outer_NodT"/>
    <property type="match status" value="1"/>
</dbReference>
<dbReference type="EMBL" id="CP097636">
    <property type="protein sequence ID" value="URI09668.1"/>
    <property type="molecule type" value="Genomic_DNA"/>
</dbReference>
<dbReference type="InterPro" id="IPR003423">
    <property type="entry name" value="OMP_efflux"/>
</dbReference>
<evidence type="ECO:0000313" key="5">
    <source>
        <dbReference type="Proteomes" id="UP001056201"/>
    </source>
</evidence>
<protein>
    <submittedName>
        <fullName evidence="4">Efflux transporter outer membrane subunit</fullName>
    </submittedName>
</protein>
<gene>
    <name evidence="4" type="ORF">MW290_29395</name>
</gene>
<keyword evidence="2" id="KW-0732">Signal</keyword>
<keyword evidence="5" id="KW-1185">Reference proteome</keyword>
<evidence type="ECO:0000313" key="4">
    <source>
        <dbReference type="EMBL" id="URI09668.1"/>
    </source>
</evidence>
<keyword evidence="2" id="KW-0449">Lipoprotein</keyword>
<keyword evidence="2" id="KW-0472">Membrane</keyword>
<dbReference type="SUPFAM" id="SSF56954">
    <property type="entry name" value="Outer membrane efflux proteins (OEP)"/>
    <property type="match status" value="1"/>
</dbReference>
<comment type="similarity">
    <text evidence="1 2">Belongs to the outer membrane factor (OMF) (TC 1.B.17) family.</text>
</comment>
<feature type="signal peptide" evidence="2">
    <location>
        <begin position="1"/>
        <end position="17"/>
    </location>
</feature>
<dbReference type="RefSeq" id="WP_250197891.1">
    <property type="nucleotide sequence ID" value="NZ_CP097636.1"/>
</dbReference>
<dbReference type="Proteomes" id="UP001056201">
    <property type="component" value="Chromosome 2"/>
</dbReference>
<reference evidence="4" key="1">
    <citation type="submission" date="2022-05" db="EMBL/GenBank/DDBJ databases">
        <title>An RpoN-dependent PEP-CTERM gene is involved in floc formation of an Aquincola tertiaricarbonis strain.</title>
        <authorList>
            <person name="Qiu D."/>
            <person name="Xia M."/>
        </authorList>
    </citation>
    <scope>NUCLEOTIDE SEQUENCE</scope>
    <source>
        <strain evidence="4">RN12</strain>
    </source>
</reference>
<keyword evidence="2" id="KW-0564">Palmitate</keyword>
<organism evidence="4 5">
    <name type="scientific">Aquincola tertiaricarbonis</name>
    <dbReference type="NCBI Taxonomy" id="391953"/>
    <lineage>
        <taxon>Bacteria</taxon>
        <taxon>Pseudomonadati</taxon>
        <taxon>Pseudomonadota</taxon>
        <taxon>Betaproteobacteria</taxon>
        <taxon>Burkholderiales</taxon>
        <taxon>Sphaerotilaceae</taxon>
        <taxon>Aquincola</taxon>
    </lineage>
</organism>
<feature type="coiled-coil region" evidence="3">
    <location>
        <begin position="390"/>
        <end position="423"/>
    </location>
</feature>
<keyword evidence="2" id="KW-0812">Transmembrane</keyword>
<name>A0ABY4S8I4_AQUTE</name>